<keyword evidence="3" id="KW-1185">Reference proteome</keyword>
<proteinExistence type="predicted"/>
<dbReference type="Gene3D" id="2.60.120.1390">
    <property type="match status" value="1"/>
</dbReference>
<evidence type="ECO:0000313" key="3">
    <source>
        <dbReference type="Proteomes" id="UP000479114"/>
    </source>
</evidence>
<accession>A0A6C0P8E5</accession>
<name>A0A6C0P8E5_9BACL</name>
<dbReference type="KEGG" id="prz:GZH47_31170"/>
<feature type="compositionally biased region" description="Polar residues" evidence="1">
    <location>
        <begin position="1"/>
        <end position="21"/>
    </location>
</feature>
<reference evidence="2 3" key="1">
    <citation type="submission" date="2020-02" db="EMBL/GenBank/DDBJ databases">
        <title>Paenibacillus sp. nov., isolated from rhizosphere soil of tomato.</title>
        <authorList>
            <person name="Weon H.-Y."/>
            <person name="Lee S.A."/>
        </authorList>
    </citation>
    <scope>NUCLEOTIDE SEQUENCE [LARGE SCALE GENOMIC DNA]</scope>
    <source>
        <strain evidence="2 3">14171R-81</strain>
    </source>
</reference>
<dbReference type="EMBL" id="CP048286">
    <property type="protein sequence ID" value="QHW34818.1"/>
    <property type="molecule type" value="Genomic_DNA"/>
</dbReference>
<organism evidence="2 3">
    <name type="scientific">Paenibacillus rhizovicinus</name>
    <dbReference type="NCBI Taxonomy" id="2704463"/>
    <lineage>
        <taxon>Bacteria</taxon>
        <taxon>Bacillati</taxon>
        <taxon>Bacillota</taxon>
        <taxon>Bacilli</taxon>
        <taxon>Bacillales</taxon>
        <taxon>Paenibacillaceae</taxon>
        <taxon>Paenibacillus</taxon>
    </lineage>
</organism>
<sequence>MRNETSGSPLYTVPSGIQTRWASPENPQAAKGAGGHANAGRKGAPCFPLAPGECKVLAEQASGSGTIRRIWSTLNDRSPEMLRGLRLDFYWDGCGSPAVSVPFGDFFGVGRGHTAAFECEFFSSPEGRSFNCYIPMPYRSGMKVTVTNTGEKQLNMFFYDIDYTVGDAHGEDVLYFHAHYAHLPATLLRQDYEILPKVSGIGRFLGTNVGVKADQERYFNVWWGEGEFKLFVDGDSDYPTLCGTGTEDYIGTGWELGTYSHRYQGCTVADHERMEFCFYRYHVPDPVYFHQDIRVTAQQIGTTSPEQRAQFRQAGTVLRCTGAEERYFDYVDEAKQQLWENFERSDDWSSCAYFYLNRPERG</sequence>
<evidence type="ECO:0000256" key="1">
    <source>
        <dbReference type="SAM" id="MobiDB-lite"/>
    </source>
</evidence>
<evidence type="ECO:0000313" key="2">
    <source>
        <dbReference type="EMBL" id="QHW34818.1"/>
    </source>
</evidence>
<protein>
    <submittedName>
        <fullName evidence="2">DUF2961 domain-containing protein</fullName>
    </submittedName>
</protein>
<dbReference type="InterPro" id="IPR021345">
    <property type="entry name" value="DUF2961"/>
</dbReference>
<dbReference type="RefSeq" id="WP_162644970.1">
    <property type="nucleotide sequence ID" value="NZ_CP048286.1"/>
</dbReference>
<dbReference type="Pfam" id="PF11175">
    <property type="entry name" value="DUF2961"/>
    <property type="match status" value="1"/>
</dbReference>
<gene>
    <name evidence="2" type="ORF">GZH47_31170</name>
</gene>
<dbReference type="Proteomes" id="UP000479114">
    <property type="component" value="Chromosome"/>
</dbReference>
<dbReference type="AlphaFoldDB" id="A0A6C0P8E5"/>
<feature type="region of interest" description="Disordered" evidence="1">
    <location>
        <begin position="1"/>
        <end position="37"/>
    </location>
</feature>